<dbReference type="InterPro" id="IPR008276">
    <property type="entry name" value="C_nuclsd_transpt"/>
</dbReference>
<proteinExistence type="inferred from homology"/>
<organism evidence="11 12">
    <name type="scientific">Yersinia canariae</name>
    <dbReference type="NCBI Taxonomy" id="2607663"/>
    <lineage>
        <taxon>Bacteria</taxon>
        <taxon>Pseudomonadati</taxon>
        <taxon>Pseudomonadota</taxon>
        <taxon>Gammaproteobacteria</taxon>
        <taxon>Enterobacterales</taxon>
        <taxon>Yersiniaceae</taxon>
        <taxon>Yersinia</taxon>
    </lineage>
</organism>
<feature type="transmembrane region" description="Helical" evidence="7">
    <location>
        <begin position="29"/>
        <end position="49"/>
    </location>
</feature>
<dbReference type="Pfam" id="PF07670">
    <property type="entry name" value="Gate"/>
    <property type="match status" value="1"/>
</dbReference>
<sequence>MLMSLVGMAVLILIAVLLSSNFRAINIRTVVGAFIIQVGIGALVLYVPVGRRILGGMSEGVANVIAYGNDGISFMFGGLVSDKMFEVFGGGGFVFALRVLPVIVFFSSLIAVLYYLGVMQLVIKVLGGGLQKLLGTSRTESLSATANIFVGQTEAPLVVRPYIATMTQSELFAVMCGGLASVAGSVLAGYAQMGVPLEYLIAASFMAAPGGLLFAKLMVPETEKTHDTVDATTLIAEDERPANIIDAAASGAASGLQLALNVGAMLLAFIALIALLNGILGGIGGWFDYPQLSMELILGWVFSPIAYLIGIPWSEAMVAGSFIGQKIIVNEFVAFMNFGQYLQAEELVKAAGLQVVSEHSKAIISFALCGFANLSSVAILLGGLGSMAPNRRHDIARFGLKAVAAGTLSNLMSATIAGFFLAL</sequence>
<dbReference type="InterPro" id="IPR018270">
    <property type="entry name" value="C_nuclsd_transpt_met_bac"/>
</dbReference>
<evidence type="ECO:0000256" key="5">
    <source>
        <dbReference type="ARBA" id="ARBA00022989"/>
    </source>
</evidence>
<evidence type="ECO:0000259" key="8">
    <source>
        <dbReference type="Pfam" id="PF01773"/>
    </source>
</evidence>
<dbReference type="NCBIfam" id="TIGR00804">
    <property type="entry name" value="nupC"/>
    <property type="match status" value="1"/>
</dbReference>
<evidence type="ECO:0000313" key="12">
    <source>
        <dbReference type="Proteomes" id="UP000464402"/>
    </source>
</evidence>
<evidence type="ECO:0000256" key="6">
    <source>
        <dbReference type="ARBA" id="ARBA00023136"/>
    </source>
</evidence>
<comment type="caution">
    <text evidence="7">Lacks conserved residue(s) required for the propagation of feature annotation.</text>
</comment>
<keyword evidence="6 7" id="KW-0472">Membrane</keyword>
<gene>
    <name evidence="11" type="ORF">F0T03_03470</name>
</gene>
<keyword evidence="3" id="KW-1003">Cell membrane</keyword>
<name>A0A857EX39_9GAMM</name>
<comment type="similarity">
    <text evidence="2 7">Belongs to the concentrative nucleoside transporter (CNT) (TC 2.A.41) family.</text>
</comment>
<feature type="transmembrane region" description="Helical" evidence="7">
    <location>
        <begin position="258"/>
        <end position="280"/>
    </location>
</feature>
<dbReference type="PANTHER" id="PTHR10590:SF4">
    <property type="entry name" value="SOLUTE CARRIER FAMILY 28 MEMBER 3"/>
    <property type="match status" value="1"/>
</dbReference>
<protein>
    <recommendedName>
        <fullName evidence="7">Nucleoside permease</fullName>
    </recommendedName>
</protein>
<comment type="subcellular location">
    <subcellularLocation>
        <location evidence="1">Cell membrane</location>
        <topology evidence="1">Multi-pass membrane protein</topology>
    </subcellularLocation>
</comment>
<accession>A0A857EX39</accession>
<evidence type="ECO:0000256" key="1">
    <source>
        <dbReference type="ARBA" id="ARBA00004651"/>
    </source>
</evidence>
<dbReference type="InterPro" id="IPR011642">
    <property type="entry name" value="Gate_dom"/>
</dbReference>
<feature type="transmembrane region" description="Helical" evidence="7">
    <location>
        <begin position="362"/>
        <end position="386"/>
    </location>
</feature>
<evidence type="ECO:0000313" key="11">
    <source>
        <dbReference type="EMBL" id="QHB31332.1"/>
    </source>
</evidence>
<dbReference type="AlphaFoldDB" id="A0A857EX39"/>
<evidence type="ECO:0000256" key="2">
    <source>
        <dbReference type="ARBA" id="ARBA00009033"/>
    </source>
</evidence>
<keyword evidence="4 7" id="KW-0812">Transmembrane</keyword>
<dbReference type="EMBL" id="CP043727">
    <property type="protein sequence ID" value="QHB31332.1"/>
    <property type="molecule type" value="Genomic_DNA"/>
</dbReference>
<dbReference type="InterPro" id="IPR002668">
    <property type="entry name" value="CNT_N_dom"/>
</dbReference>
<dbReference type="InterPro" id="IPR011657">
    <property type="entry name" value="CNT_C_dom"/>
</dbReference>
<feature type="domain" description="Concentrative nucleoside transporter N-terminal" evidence="8">
    <location>
        <begin position="6"/>
        <end position="79"/>
    </location>
</feature>
<dbReference type="KEGG" id="yca:F0T03_03470"/>
<evidence type="ECO:0000259" key="10">
    <source>
        <dbReference type="Pfam" id="PF07670"/>
    </source>
</evidence>
<reference evidence="12" key="1">
    <citation type="submission" date="2019-09" db="EMBL/GenBank/DDBJ databases">
        <title>Yersinia canariae sp. nov., isolated from a human yersiniosis case.</title>
        <authorList>
            <person name="Nguyen S.V."/>
            <person name="Greig D."/>
            <person name="Hurley D."/>
            <person name="Cao Y."/>
            <person name="McCabe E."/>
            <person name="Mitchell M."/>
            <person name="Jenkins C."/>
            <person name="Fanning S."/>
        </authorList>
    </citation>
    <scope>NUCLEOTIDE SEQUENCE [LARGE SCALE GENOMIC DNA]</scope>
    <source>
        <strain evidence="12">NCTC 14382</strain>
    </source>
</reference>
<feature type="domain" description="Concentrative nucleoside transporter C-terminal" evidence="9">
    <location>
        <begin position="199"/>
        <end position="418"/>
    </location>
</feature>
<dbReference type="Proteomes" id="UP000464402">
    <property type="component" value="Chromosome"/>
</dbReference>
<dbReference type="RefSeq" id="WP_159677236.1">
    <property type="nucleotide sequence ID" value="NZ_CP043727.1"/>
</dbReference>
<dbReference type="GO" id="GO:0005337">
    <property type="term" value="F:nucleoside transmembrane transporter activity"/>
    <property type="evidence" value="ECO:0007669"/>
    <property type="project" value="InterPro"/>
</dbReference>
<dbReference type="GO" id="GO:0005886">
    <property type="term" value="C:plasma membrane"/>
    <property type="evidence" value="ECO:0007669"/>
    <property type="project" value="UniProtKB-SubCell"/>
</dbReference>
<dbReference type="Pfam" id="PF01773">
    <property type="entry name" value="Nucleos_tra2_N"/>
    <property type="match status" value="1"/>
</dbReference>
<dbReference type="PANTHER" id="PTHR10590">
    <property type="entry name" value="SODIUM/NUCLEOSIDE COTRANSPORTER"/>
    <property type="match status" value="1"/>
</dbReference>
<keyword evidence="12" id="KW-1185">Reference proteome</keyword>
<evidence type="ECO:0000256" key="4">
    <source>
        <dbReference type="ARBA" id="ARBA00022692"/>
    </source>
</evidence>
<evidence type="ECO:0000259" key="9">
    <source>
        <dbReference type="Pfam" id="PF07662"/>
    </source>
</evidence>
<feature type="transmembrane region" description="Helical" evidence="7">
    <location>
        <begin position="292"/>
        <end position="311"/>
    </location>
</feature>
<dbReference type="Pfam" id="PF07662">
    <property type="entry name" value="Nucleos_tra2_C"/>
    <property type="match status" value="1"/>
</dbReference>
<feature type="transmembrane region" description="Helical" evidence="7">
    <location>
        <begin position="171"/>
        <end position="193"/>
    </location>
</feature>
<keyword evidence="7" id="KW-0813">Transport</keyword>
<feature type="transmembrane region" description="Helical" evidence="7">
    <location>
        <begin position="398"/>
        <end position="422"/>
    </location>
</feature>
<evidence type="ECO:0000256" key="3">
    <source>
        <dbReference type="ARBA" id="ARBA00022475"/>
    </source>
</evidence>
<dbReference type="GO" id="GO:0015293">
    <property type="term" value="F:symporter activity"/>
    <property type="evidence" value="ECO:0007669"/>
    <property type="project" value="TreeGrafter"/>
</dbReference>
<feature type="domain" description="Nucleoside transporter/FeoB GTPase Gate" evidence="10">
    <location>
        <begin position="96"/>
        <end position="194"/>
    </location>
</feature>
<keyword evidence="5 7" id="KW-1133">Transmembrane helix</keyword>
<evidence type="ECO:0000256" key="7">
    <source>
        <dbReference type="RuleBase" id="RU362018"/>
    </source>
</evidence>
<feature type="transmembrane region" description="Helical" evidence="7">
    <location>
        <begin position="93"/>
        <end position="116"/>
    </location>
</feature>